<dbReference type="EMBL" id="JAPDDR010000016">
    <property type="protein sequence ID" value="MCW1916479.1"/>
    <property type="molecule type" value="Genomic_DNA"/>
</dbReference>
<dbReference type="Proteomes" id="UP001165653">
    <property type="component" value="Unassembled WGS sequence"/>
</dbReference>
<protein>
    <submittedName>
        <fullName evidence="2">Uncharacterized protein</fullName>
    </submittedName>
</protein>
<evidence type="ECO:0000313" key="3">
    <source>
        <dbReference type="Proteomes" id="UP001165653"/>
    </source>
</evidence>
<accession>A0ABT3GA36</accession>
<keyword evidence="3" id="KW-1185">Reference proteome</keyword>
<feature type="region of interest" description="Disordered" evidence="1">
    <location>
        <begin position="90"/>
        <end position="111"/>
    </location>
</feature>
<proteinExistence type="predicted"/>
<reference evidence="2" key="1">
    <citation type="submission" date="2022-10" db="EMBL/GenBank/DDBJ databases">
        <title>Luteolibacter sp. GHJ8, whole genome shotgun sequencing project.</title>
        <authorList>
            <person name="Zhao G."/>
            <person name="Shen L."/>
        </authorList>
    </citation>
    <scope>NUCLEOTIDE SEQUENCE</scope>
    <source>
        <strain evidence="2">GHJ8</strain>
    </source>
</reference>
<gene>
    <name evidence="2" type="ORF">OJ996_23025</name>
</gene>
<sequence length="111" mass="12032">MNQQIYYELTLAALGGPGKSSEATGEGVFKDYTTLHAVFESWLGDELLEILPCFLVTSSLGFHLSSEGFSGFELHDVEVEKGSQFDLAYPGVDPRGGAGAQTRSADRRSRI</sequence>
<organism evidence="2 3">
    <name type="scientific">Luteolibacter rhizosphaerae</name>
    <dbReference type="NCBI Taxonomy" id="2989719"/>
    <lineage>
        <taxon>Bacteria</taxon>
        <taxon>Pseudomonadati</taxon>
        <taxon>Verrucomicrobiota</taxon>
        <taxon>Verrucomicrobiia</taxon>
        <taxon>Verrucomicrobiales</taxon>
        <taxon>Verrucomicrobiaceae</taxon>
        <taxon>Luteolibacter</taxon>
    </lineage>
</organism>
<evidence type="ECO:0000313" key="2">
    <source>
        <dbReference type="EMBL" id="MCW1916479.1"/>
    </source>
</evidence>
<dbReference type="RefSeq" id="WP_264516056.1">
    <property type="nucleotide sequence ID" value="NZ_JAPDDR010000016.1"/>
</dbReference>
<evidence type="ECO:0000256" key="1">
    <source>
        <dbReference type="SAM" id="MobiDB-lite"/>
    </source>
</evidence>
<comment type="caution">
    <text evidence="2">The sequence shown here is derived from an EMBL/GenBank/DDBJ whole genome shotgun (WGS) entry which is preliminary data.</text>
</comment>
<name>A0ABT3GA36_9BACT</name>